<evidence type="ECO:0000313" key="2">
    <source>
        <dbReference type="EMBL" id="OCH91194.1"/>
    </source>
</evidence>
<gene>
    <name evidence="2" type="ORF">OBBRIDRAFT_803497</name>
</gene>
<dbReference type="AlphaFoldDB" id="A0A8E2DMM2"/>
<evidence type="ECO:0000313" key="3">
    <source>
        <dbReference type="Proteomes" id="UP000250043"/>
    </source>
</evidence>
<protein>
    <submittedName>
        <fullName evidence="2">Uncharacterized protein</fullName>
    </submittedName>
</protein>
<proteinExistence type="predicted"/>
<feature type="compositionally biased region" description="Polar residues" evidence="1">
    <location>
        <begin position="105"/>
        <end position="120"/>
    </location>
</feature>
<dbReference type="OrthoDB" id="3266026at2759"/>
<feature type="compositionally biased region" description="Polar residues" evidence="1">
    <location>
        <begin position="82"/>
        <end position="96"/>
    </location>
</feature>
<organism evidence="2 3">
    <name type="scientific">Obba rivulosa</name>
    <dbReference type="NCBI Taxonomy" id="1052685"/>
    <lineage>
        <taxon>Eukaryota</taxon>
        <taxon>Fungi</taxon>
        <taxon>Dikarya</taxon>
        <taxon>Basidiomycota</taxon>
        <taxon>Agaricomycotina</taxon>
        <taxon>Agaricomycetes</taxon>
        <taxon>Polyporales</taxon>
        <taxon>Gelatoporiaceae</taxon>
        <taxon>Obba</taxon>
    </lineage>
</organism>
<dbReference type="EMBL" id="KV722390">
    <property type="protein sequence ID" value="OCH91194.1"/>
    <property type="molecule type" value="Genomic_DNA"/>
</dbReference>
<keyword evidence="3" id="KW-1185">Reference proteome</keyword>
<accession>A0A8E2DMM2</accession>
<sequence length="248" mass="26176">MGCIFSRPLPLRWNRRKAAASPRTTGEETLGVSDPVELRIIVHDTTADGPPGGKAHGTEQLPEAVARLGPVDESAGPKISVSALTSQSTGALSGSMTRLDPTDEPATNVTSITTSPSKSADGSGEPAGGTSRLPAQTSLKQTGWLALEKTLTAVKECSDLFPPLKTAAAGVLAVMDVVDVNVISCGQNCVGDAQDGFFEIARRINGIQDTLSRYGSEQDVPFIIRERLERFSDSSRSEKISRLKENVG</sequence>
<dbReference type="Proteomes" id="UP000250043">
    <property type="component" value="Unassembled WGS sequence"/>
</dbReference>
<name>A0A8E2DMM2_9APHY</name>
<evidence type="ECO:0000256" key="1">
    <source>
        <dbReference type="SAM" id="MobiDB-lite"/>
    </source>
</evidence>
<reference evidence="2 3" key="1">
    <citation type="submission" date="2016-07" db="EMBL/GenBank/DDBJ databases">
        <title>Draft genome of the white-rot fungus Obba rivulosa 3A-2.</title>
        <authorList>
            <consortium name="DOE Joint Genome Institute"/>
            <person name="Miettinen O."/>
            <person name="Riley R."/>
            <person name="Acob R."/>
            <person name="Barry K."/>
            <person name="Cullen D."/>
            <person name="De Vries R."/>
            <person name="Hainaut M."/>
            <person name="Hatakka A."/>
            <person name="Henrissat B."/>
            <person name="Hilden K."/>
            <person name="Kuo R."/>
            <person name="Labutti K."/>
            <person name="Lipzen A."/>
            <person name="Makela M.R."/>
            <person name="Sandor L."/>
            <person name="Spatafora J.W."/>
            <person name="Grigoriev I.V."/>
            <person name="Hibbett D.S."/>
        </authorList>
    </citation>
    <scope>NUCLEOTIDE SEQUENCE [LARGE SCALE GENOMIC DNA]</scope>
    <source>
        <strain evidence="2 3">3A-2</strain>
    </source>
</reference>
<feature type="region of interest" description="Disordered" evidence="1">
    <location>
        <begin position="82"/>
        <end position="135"/>
    </location>
</feature>